<sequence>MLPNSIRLDSTNYFLLPSIFLLFAAAIISRSLYKLTGDMWLGAMVNTLIITMIGVVNTVTLAILKNLGNGCT</sequence>
<comment type="caution">
    <text evidence="2">The sequence shown here is derived from an EMBL/GenBank/DDBJ whole genome shotgun (WGS) entry which is preliminary data.</text>
</comment>
<name>A0A4R1B0I7_9BACI</name>
<proteinExistence type="predicted"/>
<keyword evidence="3" id="KW-1185">Reference proteome</keyword>
<dbReference type="AlphaFoldDB" id="A0A4R1B0I7"/>
<dbReference type="Proteomes" id="UP000293846">
    <property type="component" value="Unassembled WGS sequence"/>
</dbReference>
<organism evidence="2 3">
    <name type="scientific">Cytobacillus praedii</name>
    <dbReference type="NCBI Taxonomy" id="1742358"/>
    <lineage>
        <taxon>Bacteria</taxon>
        <taxon>Bacillati</taxon>
        <taxon>Bacillota</taxon>
        <taxon>Bacilli</taxon>
        <taxon>Bacillales</taxon>
        <taxon>Bacillaceae</taxon>
        <taxon>Cytobacillus</taxon>
    </lineage>
</organism>
<evidence type="ECO:0000313" key="3">
    <source>
        <dbReference type="Proteomes" id="UP000293846"/>
    </source>
</evidence>
<feature type="transmembrane region" description="Helical" evidence="1">
    <location>
        <begin position="39"/>
        <end position="64"/>
    </location>
</feature>
<keyword evidence="1" id="KW-1133">Transmembrane helix</keyword>
<reference evidence="2 3" key="1">
    <citation type="submission" date="2019-03" db="EMBL/GenBank/DDBJ databases">
        <authorList>
            <person name="Jensen L."/>
            <person name="Storgaard J."/>
            <person name="Sulaj E."/>
            <person name="Schramm A."/>
            <person name="Marshall I.P.G."/>
        </authorList>
    </citation>
    <scope>NUCLEOTIDE SEQUENCE [LARGE SCALE GENOMIC DNA]</scope>
    <source>
        <strain evidence="2 3">2017H2G3</strain>
    </source>
</reference>
<accession>A0A4R1B0I7</accession>
<evidence type="ECO:0000313" key="2">
    <source>
        <dbReference type="EMBL" id="TCJ03218.1"/>
    </source>
</evidence>
<keyword evidence="1" id="KW-0812">Transmembrane</keyword>
<dbReference type="EMBL" id="SJTH01000020">
    <property type="protein sequence ID" value="TCJ03218.1"/>
    <property type="molecule type" value="Genomic_DNA"/>
</dbReference>
<feature type="transmembrane region" description="Helical" evidence="1">
    <location>
        <begin position="12"/>
        <end position="33"/>
    </location>
</feature>
<gene>
    <name evidence="2" type="ORF">E0Y62_15550</name>
</gene>
<keyword evidence="1" id="KW-0472">Membrane</keyword>
<protein>
    <submittedName>
        <fullName evidence="2">Uncharacterized protein</fullName>
    </submittedName>
</protein>
<evidence type="ECO:0000256" key="1">
    <source>
        <dbReference type="SAM" id="Phobius"/>
    </source>
</evidence>